<dbReference type="InterPro" id="IPR036736">
    <property type="entry name" value="ACP-like_sf"/>
</dbReference>
<name>B6Q4T4_TALMQ</name>
<reference evidence="7" key="1">
    <citation type="journal article" date="2015" name="Genome Announc.">
        <title>Genome sequence of the AIDS-associated pathogen Penicillium marneffei (ATCC18224) and its near taxonomic relative Talaromyces stipitatus (ATCC10500).</title>
        <authorList>
            <person name="Nierman W.C."/>
            <person name="Fedorova-Abrams N.D."/>
            <person name="Andrianopoulos A."/>
        </authorList>
    </citation>
    <scope>NUCLEOTIDE SEQUENCE [LARGE SCALE GENOMIC DNA]</scope>
    <source>
        <strain evidence="7">ATCC 18224 / CBS 334.59 / QM 7333</strain>
    </source>
</reference>
<evidence type="ECO:0000256" key="1">
    <source>
        <dbReference type="ARBA" id="ARBA00022450"/>
    </source>
</evidence>
<dbReference type="GO" id="GO:0031177">
    <property type="term" value="F:phosphopantetheine binding"/>
    <property type="evidence" value="ECO:0007669"/>
    <property type="project" value="TreeGrafter"/>
</dbReference>
<dbReference type="InterPro" id="IPR000873">
    <property type="entry name" value="AMP-dep_synth/lig_dom"/>
</dbReference>
<dbReference type="SUPFAM" id="SSF56801">
    <property type="entry name" value="Acetyl-CoA synthetase-like"/>
    <property type="match status" value="2"/>
</dbReference>
<dbReference type="PROSITE" id="PS00455">
    <property type="entry name" value="AMP_BINDING"/>
    <property type="match status" value="2"/>
</dbReference>
<dbReference type="InterPro" id="IPR020845">
    <property type="entry name" value="AMP-binding_CS"/>
</dbReference>
<keyword evidence="3" id="KW-0436">Ligase</keyword>
<evidence type="ECO:0000313" key="7">
    <source>
        <dbReference type="Proteomes" id="UP000001294"/>
    </source>
</evidence>
<dbReference type="Gene3D" id="3.30.300.30">
    <property type="match status" value="2"/>
</dbReference>
<dbReference type="Proteomes" id="UP000001294">
    <property type="component" value="Unassembled WGS sequence"/>
</dbReference>
<dbReference type="PANTHER" id="PTHR45527:SF11">
    <property type="entry name" value="NONRIBOSOMAL PEPTIDE SYNTHETASE 5"/>
    <property type="match status" value="1"/>
</dbReference>
<dbReference type="GO" id="GO:0005737">
    <property type="term" value="C:cytoplasm"/>
    <property type="evidence" value="ECO:0007669"/>
    <property type="project" value="TreeGrafter"/>
</dbReference>
<dbReference type="Gene3D" id="3.30.559.10">
    <property type="entry name" value="Chloramphenicol acetyltransferase-like domain"/>
    <property type="match status" value="2"/>
</dbReference>
<dbReference type="GO" id="GO:0044550">
    <property type="term" value="P:secondary metabolite biosynthetic process"/>
    <property type="evidence" value="ECO:0007669"/>
    <property type="project" value="TreeGrafter"/>
</dbReference>
<dbReference type="InterPro" id="IPR042099">
    <property type="entry name" value="ANL_N_sf"/>
</dbReference>
<dbReference type="Pfam" id="PF00668">
    <property type="entry name" value="Condensation"/>
    <property type="match status" value="2"/>
</dbReference>
<dbReference type="InterPro" id="IPR009081">
    <property type="entry name" value="PP-bd_ACP"/>
</dbReference>
<dbReference type="EMBL" id="DS995899">
    <property type="protein sequence ID" value="EEA28323.1"/>
    <property type="molecule type" value="Genomic_DNA"/>
</dbReference>
<evidence type="ECO:0000256" key="3">
    <source>
        <dbReference type="ARBA" id="ARBA00022598"/>
    </source>
</evidence>
<comment type="similarity">
    <text evidence="4">Belongs to the NRP synthetase family.</text>
</comment>
<feature type="domain" description="Carrier" evidence="5">
    <location>
        <begin position="1524"/>
        <end position="1602"/>
    </location>
</feature>
<dbReference type="InterPro" id="IPR023213">
    <property type="entry name" value="CAT-like_dom_sf"/>
</dbReference>
<dbReference type="InterPro" id="IPR045851">
    <property type="entry name" value="AMP-bd_C_sf"/>
</dbReference>
<dbReference type="HOGENOM" id="CLU_000022_0_5_1"/>
<organism evidence="6 7">
    <name type="scientific">Talaromyces marneffei (strain ATCC 18224 / CBS 334.59 / QM 7333)</name>
    <name type="common">Penicillium marneffei</name>
    <dbReference type="NCBI Taxonomy" id="441960"/>
    <lineage>
        <taxon>Eukaryota</taxon>
        <taxon>Fungi</taxon>
        <taxon>Dikarya</taxon>
        <taxon>Ascomycota</taxon>
        <taxon>Pezizomycotina</taxon>
        <taxon>Eurotiomycetes</taxon>
        <taxon>Eurotiomycetidae</taxon>
        <taxon>Eurotiales</taxon>
        <taxon>Trichocomaceae</taxon>
        <taxon>Talaromyces</taxon>
        <taxon>Talaromyces sect. Talaromyces</taxon>
    </lineage>
</organism>
<dbReference type="InterPro" id="IPR001242">
    <property type="entry name" value="Condensation_dom"/>
</dbReference>
<dbReference type="SUPFAM" id="SSF47336">
    <property type="entry name" value="ACP-like"/>
    <property type="match status" value="2"/>
</dbReference>
<dbReference type="VEuPathDB" id="FungiDB:PMAA_031370"/>
<dbReference type="InterPro" id="IPR006162">
    <property type="entry name" value="Ppantetheine_attach_site"/>
</dbReference>
<dbReference type="PANTHER" id="PTHR45527">
    <property type="entry name" value="NONRIBOSOMAL PEPTIDE SYNTHETASE"/>
    <property type="match status" value="1"/>
</dbReference>
<accession>B6Q4T4</accession>
<sequence length="2043" mass="225630">MTKATDMSVSSLVSRHARLYPQLIAVSHGSKELSFADLDAQSSRIAWLLYNRGVRKGDFVPVLTSRCLLMVVSLLAILKLGAGYVPIDAETWAADRIQSVLDTVYSKLVVTTQETTQEEFCDGKDLVTLEELEQTLSLDETTFNSVALTDPCPDDPAYIIFTSGTSSKPKGVVILNRSLANYVSQKPFNLDVTPGDKAILIFSVGFDACTGVIFSTICNGGHLILSSPSTVLDDMKSCTILPATPSILTTLQDPSFYPNIKSIFLGGEPPSAELVSMWWSPNRRMFNAYGPTETTISSTISELIPHSPIVLGNPMNGSRVLLLNQNLEEDVEGEICISGPGLAKGYFQNETLTAAKFILWGNGLRIYRTGDFGRLTPSGIVFCGRQDSLVKNRGFLINLDTEVIASLRTFPGIINATALMYKSRLVAFVTPTKLNPLEIRTWLLERYDVFLVPDIIQTMETLPLSANGKVNTSSLREELSYSSFSSDSDVSHKPINILIKVTALALDVPMSGIWPEKSFWALGGNSLSAIKLLSHLHKECLRLSVADLLSSPTLYEAAQLLETIEAEVPVHSNPETIAPMTTVQSSMARKHFQQPIANYMLLSMSGSNSALLKGDILKAAWIMVLKRHSIFCSAFDTLQSVQSVHNDLMVDWEEILVPDNEAMEDFIHIASRDLTSLASRPSEGNNTFRPVNSFRLIKSSIQRFTLLWLVHHIEIDGWSMCIIFEELRAALSGSAGLSFLPSLDFSQFSRQRARYARQIHDKAMQFWSSHVPIHHASRTPFPFEKTKSKGICSLDTSCEKILELGMTLSELEQKCRSMQVSPAAVIYLSWAMILQIYLNEDYAMFGAVLSGRNFPLAKITRVVGPVINTCPFSVDLKASGNAEKDKMLQIVHNMLIQMIDYQWSANEYLESIPGDTNELLSTIVAIEYDLPDIPCPWPSSDDWKYESKTFVDSGLMVLIEQCGEGGMLGTRFQYATGQFETKQLARMQSHFHNIILGLLDLNISSLGQVRDRMLDPVELDKLNLYERPLDCTSYDGPSNLKDAFEEAAEKYPEHIAVEITGQSITYTDLDESAEHLAVHLRGLVKPNDVVATLSDGSLSWLISILAIIKAGAVCAPIDSKLPAKRKAQMITDSEAAVYIILSHKGYDLESIADTHILCLEDLSTRDSDSTRKTRSTTQTEFNDPAFLIFTSGSTGIPKGVKICHGPILSYLNVPEARLHSTVGRKNAQTLSVGFDVCIAEIFGTLCYGATLVLKDPGDPFAHLAKVNATMATPSLLSSLDSGLFVNLDTIFLAGEDVPQALVDEWAVGSRRLYNGYGPCECTIVVLISKLQAEQEVCAGRPVVTGTVCSIRNAKNHRVPIGVPGEICISGPSVARGYINNEADTMERFIEDPLSPGTTLFCTGDIAQWTESMEIKYIGRKDDQVKLRGFRIDLHEVDRAVRLSSPAVRDVAVIVHDENICAFVAPSTVDVDNIQIVLRDLLPYYAQPSAVKALHQIPLSANRKVDRKSLHELAVFTMEEPTGKKLTTSMEKLIERTWKEVLNIDDSIALNSESDFLRLGGNSLKQIKCLQKLSNVLGCTVPFTILVHHFTLSSFAQALEKHYSQSRVQAELPLAESVDGSIGVSYLEEEIYRLHSISTGHALAFNVVCNLRLQGDVNVPALAQSVDLVIAETDILRSRYVVTDGTLKRLVSKNGEPVEIIHSNDIESGSRAVDGRVNTPFNLYRDQLIKPIIVIGGGDLSLVLLLHHIIADKRAVNIILEQTSRNYLNLTTPSPVTATLISGKEGASFSYESWVKRSTNQVPHIEEEEIQRFWQQYLPQSRLPLYSRNSRVGAIKGQSCQWKINHRSRSSKHSSSSTLYLAASALSICDVFGINDIVLGIPYSNRTEKATDEIVGTFLDRLPLRVDCSQSITLEPVNSLLNSIQSNVHAALAHFIPYQQLRSLLGIEDDRELFDVMVIYHHPESSYANSLVLPSIESVIDIPIKPRAALFPLMIEFFDSHSGDLICEINYDSALLGDLQVKALKDALTSALKSDAIVEYKDIA</sequence>
<evidence type="ECO:0000259" key="5">
    <source>
        <dbReference type="PROSITE" id="PS50075"/>
    </source>
</evidence>
<protein>
    <submittedName>
        <fullName evidence="6">Nonribosomal peptide synthase GliP-like, putative</fullName>
    </submittedName>
</protein>
<dbReference type="GO" id="GO:0016874">
    <property type="term" value="F:ligase activity"/>
    <property type="evidence" value="ECO:0007669"/>
    <property type="project" value="UniProtKB-KW"/>
</dbReference>
<dbReference type="PROSITE" id="PS50075">
    <property type="entry name" value="CARRIER"/>
    <property type="match status" value="2"/>
</dbReference>
<dbReference type="SUPFAM" id="SSF52777">
    <property type="entry name" value="CoA-dependent acyltransferases"/>
    <property type="match status" value="4"/>
</dbReference>
<dbReference type="Gene3D" id="1.10.1200.10">
    <property type="entry name" value="ACP-like"/>
    <property type="match status" value="2"/>
</dbReference>
<feature type="domain" description="Carrier" evidence="5">
    <location>
        <begin position="485"/>
        <end position="565"/>
    </location>
</feature>
<dbReference type="Pfam" id="PF00501">
    <property type="entry name" value="AMP-binding"/>
    <property type="match status" value="2"/>
</dbReference>
<keyword evidence="7" id="KW-1185">Reference proteome</keyword>
<proteinExistence type="inferred from homology"/>
<dbReference type="Gene3D" id="3.40.50.12780">
    <property type="entry name" value="N-terminal domain of ligase-like"/>
    <property type="match status" value="2"/>
</dbReference>
<evidence type="ECO:0000313" key="6">
    <source>
        <dbReference type="EMBL" id="EEA28323.1"/>
    </source>
</evidence>
<dbReference type="Pfam" id="PF00550">
    <property type="entry name" value="PP-binding"/>
    <property type="match status" value="2"/>
</dbReference>
<keyword evidence="1" id="KW-0596">Phosphopantetheine</keyword>
<dbReference type="STRING" id="441960.B6Q4T4"/>
<evidence type="ECO:0000256" key="2">
    <source>
        <dbReference type="ARBA" id="ARBA00022553"/>
    </source>
</evidence>
<keyword evidence="2" id="KW-0597">Phosphoprotein</keyword>
<dbReference type="Gene3D" id="3.30.559.30">
    <property type="entry name" value="Nonribosomal peptide synthetase, condensation domain"/>
    <property type="match status" value="2"/>
</dbReference>
<dbReference type="PROSITE" id="PS00012">
    <property type="entry name" value="PHOSPHOPANTETHEINE"/>
    <property type="match status" value="1"/>
</dbReference>
<evidence type="ECO:0000256" key="4">
    <source>
        <dbReference type="ARBA" id="ARBA00029454"/>
    </source>
</evidence>
<dbReference type="OrthoDB" id="416786at2759"/>
<dbReference type="GO" id="GO:0043041">
    <property type="term" value="P:amino acid activation for nonribosomal peptide biosynthetic process"/>
    <property type="evidence" value="ECO:0007669"/>
    <property type="project" value="TreeGrafter"/>
</dbReference>
<gene>
    <name evidence="6" type="ORF">PMAA_031370</name>
</gene>